<evidence type="ECO:0000256" key="1">
    <source>
        <dbReference type="ARBA" id="ARBA00001933"/>
    </source>
</evidence>
<dbReference type="PANTHER" id="PTHR46383">
    <property type="entry name" value="ASPARTATE AMINOTRANSFERASE"/>
    <property type="match status" value="1"/>
</dbReference>
<name>A0A6M4IMU4_9BACT</name>
<keyword evidence="5" id="KW-0663">Pyridoxal phosphate</keyword>
<dbReference type="GO" id="GO:0006520">
    <property type="term" value="P:amino acid metabolic process"/>
    <property type="evidence" value="ECO:0007669"/>
    <property type="project" value="InterPro"/>
</dbReference>
<dbReference type="Proteomes" id="UP000500938">
    <property type="component" value="Chromosome"/>
</dbReference>
<evidence type="ECO:0000256" key="6">
    <source>
        <dbReference type="RuleBase" id="RU000481"/>
    </source>
</evidence>
<dbReference type="Gene3D" id="3.40.640.10">
    <property type="entry name" value="Type I PLP-dependent aspartate aminotransferase-like (Major domain)"/>
    <property type="match status" value="1"/>
</dbReference>
<comment type="cofactor">
    <cofactor evidence="1 6">
        <name>pyridoxal 5'-phosphate</name>
        <dbReference type="ChEBI" id="CHEBI:597326"/>
    </cofactor>
</comment>
<dbReference type="EC" id="2.6.1.-" evidence="6"/>
<keyword evidence="3 6" id="KW-0032">Aminotransferase</keyword>
<feature type="domain" description="Aminotransferase class I/classII large" evidence="7">
    <location>
        <begin position="36"/>
        <end position="384"/>
    </location>
</feature>
<dbReference type="PANTHER" id="PTHR46383:SF1">
    <property type="entry name" value="ASPARTATE AMINOTRANSFERASE"/>
    <property type="match status" value="1"/>
</dbReference>
<dbReference type="InterPro" id="IPR050596">
    <property type="entry name" value="AspAT/PAT-like"/>
</dbReference>
<gene>
    <name evidence="8" type="ORF">HKW67_11090</name>
</gene>
<dbReference type="RefSeq" id="WP_171225444.1">
    <property type="nucleotide sequence ID" value="NZ_CP053085.1"/>
</dbReference>
<dbReference type="InterPro" id="IPR015424">
    <property type="entry name" value="PyrdxlP-dep_Trfase"/>
</dbReference>
<keyword evidence="4 6" id="KW-0808">Transferase</keyword>
<dbReference type="InterPro" id="IPR004838">
    <property type="entry name" value="NHTrfase_class1_PyrdxlP-BS"/>
</dbReference>
<organism evidence="8 9">
    <name type="scientific">Gemmatimonas groenlandica</name>
    <dbReference type="NCBI Taxonomy" id="2732249"/>
    <lineage>
        <taxon>Bacteria</taxon>
        <taxon>Pseudomonadati</taxon>
        <taxon>Gemmatimonadota</taxon>
        <taxon>Gemmatimonadia</taxon>
        <taxon>Gemmatimonadales</taxon>
        <taxon>Gemmatimonadaceae</taxon>
        <taxon>Gemmatimonas</taxon>
    </lineage>
</organism>
<dbReference type="SUPFAM" id="SSF53383">
    <property type="entry name" value="PLP-dependent transferases"/>
    <property type="match status" value="1"/>
</dbReference>
<protein>
    <recommendedName>
        <fullName evidence="6">Aminotransferase</fullName>
        <ecNumber evidence="6">2.6.1.-</ecNumber>
    </recommendedName>
</protein>
<proteinExistence type="inferred from homology"/>
<dbReference type="CDD" id="cd00609">
    <property type="entry name" value="AAT_like"/>
    <property type="match status" value="1"/>
</dbReference>
<dbReference type="Gene3D" id="3.90.1150.10">
    <property type="entry name" value="Aspartate Aminotransferase, domain 1"/>
    <property type="match status" value="1"/>
</dbReference>
<dbReference type="AlphaFoldDB" id="A0A6M4IMU4"/>
<evidence type="ECO:0000313" key="8">
    <source>
        <dbReference type="EMBL" id="QJR36013.1"/>
    </source>
</evidence>
<evidence type="ECO:0000256" key="3">
    <source>
        <dbReference type="ARBA" id="ARBA00022576"/>
    </source>
</evidence>
<dbReference type="KEGG" id="ggr:HKW67_11090"/>
<evidence type="ECO:0000256" key="5">
    <source>
        <dbReference type="ARBA" id="ARBA00022898"/>
    </source>
</evidence>
<dbReference type="GO" id="GO:0030170">
    <property type="term" value="F:pyridoxal phosphate binding"/>
    <property type="evidence" value="ECO:0007669"/>
    <property type="project" value="InterPro"/>
</dbReference>
<dbReference type="PROSITE" id="PS00105">
    <property type="entry name" value="AA_TRANSFER_CLASS_1"/>
    <property type="match status" value="1"/>
</dbReference>
<dbReference type="GO" id="GO:0008483">
    <property type="term" value="F:transaminase activity"/>
    <property type="evidence" value="ECO:0007669"/>
    <property type="project" value="UniProtKB-KW"/>
</dbReference>
<evidence type="ECO:0000256" key="2">
    <source>
        <dbReference type="ARBA" id="ARBA00007441"/>
    </source>
</evidence>
<comment type="similarity">
    <text evidence="2 6">Belongs to the class-I pyridoxal-phosphate-dependent aminotransferase family.</text>
</comment>
<evidence type="ECO:0000259" key="7">
    <source>
        <dbReference type="Pfam" id="PF00155"/>
    </source>
</evidence>
<dbReference type="Pfam" id="PF00155">
    <property type="entry name" value="Aminotran_1_2"/>
    <property type="match status" value="1"/>
</dbReference>
<keyword evidence="9" id="KW-1185">Reference proteome</keyword>
<dbReference type="EMBL" id="CP053085">
    <property type="protein sequence ID" value="QJR36013.1"/>
    <property type="molecule type" value="Genomic_DNA"/>
</dbReference>
<dbReference type="InterPro" id="IPR015422">
    <property type="entry name" value="PyrdxlP-dep_Trfase_small"/>
</dbReference>
<reference evidence="8 9" key="1">
    <citation type="submission" date="2020-05" db="EMBL/GenBank/DDBJ databases">
        <title>Complete genome sequence of Gemmatimonas greenlandica TET16.</title>
        <authorList>
            <person name="Zeng Y."/>
        </authorList>
    </citation>
    <scope>NUCLEOTIDE SEQUENCE [LARGE SCALE GENOMIC DNA]</scope>
    <source>
        <strain evidence="8 9">TET16</strain>
    </source>
</reference>
<sequence>MSLVFQPSANIARLKESATLAVAAKARALKAAGHAIIDLGAGEPDFDTPAFIREAAEAAVEAGATRYTATEGILPLREAIAADANRLLAHGAQITAAEIVVSNGSKQSLYNACVCCFGPGDEVLIPTPAWTSYFEMVELARAVSVPVYGDEANDLKVTSAQLAAAATPRTKGLMLNSPSNPTGAVYTRDELTAILDLAAEKGWWVLADEIYLRIAYEGGAQSALEVAKTRDNLIVINGVAKAYAMTGWRIGWTIAPVAVSKAMTAFQSHTTSNAAAVSQHAALAALERQSEANAAVNYMVKEFRQRRDAVVAALAKFPTIRYVHPAGAFYVYINVAGFRGAADAGAAFAAAVLEEHQVAVVPGSAFLTPDWIRASYATTESVAVEGVTRIARCLTGT</sequence>
<accession>A0A6M4IMU4</accession>
<dbReference type="InterPro" id="IPR015421">
    <property type="entry name" value="PyrdxlP-dep_Trfase_major"/>
</dbReference>
<evidence type="ECO:0000256" key="4">
    <source>
        <dbReference type="ARBA" id="ARBA00022679"/>
    </source>
</evidence>
<dbReference type="InterPro" id="IPR004839">
    <property type="entry name" value="Aminotransferase_I/II_large"/>
</dbReference>
<evidence type="ECO:0000313" key="9">
    <source>
        <dbReference type="Proteomes" id="UP000500938"/>
    </source>
</evidence>